<dbReference type="GO" id="GO:0008410">
    <property type="term" value="F:CoA-transferase activity"/>
    <property type="evidence" value="ECO:0007669"/>
    <property type="project" value="InterPro"/>
</dbReference>
<proteinExistence type="inferred from homology"/>
<organism evidence="5 7">
    <name type="scientific">Mammaliicoccus lentus</name>
    <name type="common">Staphylococcus lentus</name>
    <dbReference type="NCBI Taxonomy" id="42858"/>
    <lineage>
        <taxon>Bacteria</taxon>
        <taxon>Bacillati</taxon>
        <taxon>Bacillota</taxon>
        <taxon>Bacilli</taxon>
        <taxon>Bacillales</taxon>
        <taxon>Staphylococcaceae</taxon>
        <taxon>Mammaliicoccus</taxon>
    </lineage>
</organism>
<dbReference type="SUPFAM" id="SSF100950">
    <property type="entry name" value="NagB/RpiA/CoA transferase-like"/>
    <property type="match status" value="2"/>
</dbReference>
<dbReference type="PIRSF" id="PIRSF000858">
    <property type="entry name" value="SCOT-t"/>
    <property type="match status" value="1"/>
</dbReference>
<dbReference type="Proteomes" id="UP001223261">
    <property type="component" value="Chromosome"/>
</dbReference>
<dbReference type="Pfam" id="PF01144">
    <property type="entry name" value="CoA_trans"/>
    <property type="match status" value="1"/>
</dbReference>
<keyword evidence="6" id="KW-1185">Reference proteome</keyword>
<dbReference type="InterPro" id="IPR037171">
    <property type="entry name" value="NagB/RpiA_transferase-like"/>
</dbReference>
<reference evidence="4 6" key="1">
    <citation type="submission" date="2021-06" db="EMBL/GenBank/DDBJ databases">
        <title>Staphylococcus lentus K169 genome sequencing.</title>
        <authorList>
            <person name="Sundareshan S."/>
            <person name="Akhila D.S."/>
            <person name="Prachi D."/>
            <person name="Sivakumar R."/>
            <person name="Rajendhran J."/>
            <person name="Isloor S."/>
            <person name="Hegde N.R."/>
        </authorList>
    </citation>
    <scope>NUCLEOTIDE SEQUENCE [LARGE SCALE GENOMIC DNA]</scope>
    <source>
        <strain evidence="4 6">K169</strain>
    </source>
</reference>
<dbReference type="EMBL" id="CP118848">
    <property type="protein sequence ID" value="WHI59772.1"/>
    <property type="molecule type" value="Genomic_DNA"/>
</dbReference>
<dbReference type="RefSeq" id="WP_017000993.1">
    <property type="nucleotide sequence ID" value="NZ_CP075503.1"/>
</dbReference>
<comment type="similarity">
    <text evidence="1 3">Belongs to the 3-oxoacid CoA-transferase family.</text>
</comment>
<sequence length="525" mass="58565">MKIISFNDLKDIVKSGDVISIAALSVANLPVNVLKHIALAHEKTGQIDDLTIMLANDISDYRGDGYDLDSFVSRGMVKRLIASIIIGSPKTIEAIKSNEIEAYMLPQGLMATHYRRDSKLFPGTISKIGLNTNIDPRYSGGKVNEVTKKDIVSLLEVNHEEYLHYDFPKTDIALLRGTYADSEGNIFMNHEAHLGEGYGVAAAAHSNGGKVIVQVKEIVESGSFKPTEVFIPGELVDYVVVNDNPKYHRQLPQAYYDPALSGEYRINKMLEPFIEFNTRKVILRRAAQFLQKDDVVSIGFGINNELSNMLVEEGAHDLVQLNVDTGNFGGMVGSREYFGMNYNLDARMRHEMTWDFIYSGGLDVAYLSFAEIDQHGNVNVSMYGDRMNGCGGFVDISQTVKRIVFSGTMVVGSQSTCSNNELVIEQEGHTKKFVEQVKNLDFNAAYSRKLGQEVYYVTERAVFQLTDDGLKLIEIAPGLDLEKDVLANLAFQPIIADDLKMINRDIYQENWGGLQRSIQDNSSNY</sequence>
<accession>A0AAP1WL88</accession>
<reference evidence="5" key="2">
    <citation type="journal article" date="2023" name="Antibiotics">
        <title>Prevalence and Molecular Characterization of Methicillin-Resistant Staphylococci (MRS) and Mammaliicocci (MRM) in Dromedary Camels from Algeria: First Detection of SCCmec-mecC Hybrid in Methicillin-Resistant Mammaliicoccus lentus.</title>
        <authorList>
            <person name="Belhout C."/>
            <person name="Boyen F."/>
            <person name="Vereecke N."/>
            <person name="Theuns S."/>
            <person name="Taibi N."/>
            <person name="Stegger M."/>
            <person name="de la Fe-Rodriguez P.Y."/>
            <person name="Bouayad L."/>
            <person name="Elgroud R."/>
            <person name="Butaye P."/>
        </authorList>
    </citation>
    <scope>NUCLEOTIDE SEQUENCE</scope>
    <source>
        <strain evidence="5">7048</strain>
    </source>
</reference>
<protein>
    <submittedName>
        <fullName evidence="5">Acyl CoA:acetate/3-ketoacid CoA transferase</fullName>
    </submittedName>
</protein>
<evidence type="ECO:0000256" key="3">
    <source>
        <dbReference type="PIRNR" id="PIRNR000858"/>
    </source>
</evidence>
<evidence type="ECO:0000313" key="6">
    <source>
        <dbReference type="Proteomes" id="UP000770161"/>
    </source>
</evidence>
<dbReference type="EMBL" id="JAHLZN010000015">
    <property type="protein sequence ID" value="MBU6114035.1"/>
    <property type="molecule type" value="Genomic_DNA"/>
</dbReference>
<evidence type="ECO:0000256" key="1">
    <source>
        <dbReference type="ARBA" id="ARBA00007154"/>
    </source>
</evidence>
<dbReference type="Proteomes" id="UP000770161">
    <property type="component" value="Unassembled WGS sequence"/>
</dbReference>
<dbReference type="SMART" id="SM00882">
    <property type="entry name" value="CoA_trans"/>
    <property type="match status" value="1"/>
</dbReference>
<dbReference type="GO" id="GO:0046952">
    <property type="term" value="P:ketone body catabolic process"/>
    <property type="evidence" value="ECO:0007669"/>
    <property type="project" value="InterPro"/>
</dbReference>
<name>A0AAP1WL88_MAMLE</name>
<dbReference type="InterPro" id="IPR004165">
    <property type="entry name" value="CoA_trans_fam_I"/>
</dbReference>
<gene>
    <name evidence="4" type="ORF">KQ656_08700</name>
    <name evidence="5" type="ORF">PYH69_13815</name>
</gene>
<dbReference type="Gene3D" id="3.40.1080.10">
    <property type="entry name" value="Glutaconate Coenzyme A-transferase"/>
    <property type="match status" value="2"/>
</dbReference>
<dbReference type="AlphaFoldDB" id="A0AAP1WL88"/>
<dbReference type="InterPro" id="IPR014388">
    <property type="entry name" value="3-oxoacid_CoA-transferase"/>
</dbReference>
<dbReference type="PANTHER" id="PTHR43293">
    <property type="entry name" value="ACETATE COA-TRANSFERASE YDIF"/>
    <property type="match status" value="1"/>
</dbReference>
<evidence type="ECO:0000313" key="4">
    <source>
        <dbReference type="EMBL" id="MBU6114035.1"/>
    </source>
</evidence>
<evidence type="ECO:0000256" key="2">
    <source>
        <dbReference type="ARBA" id="ARBA00022679"/>
    </source>
</evidence>
<evidence type="ECO:0000313" key="5">
    <source>
        <dbReference type="EMBL" id="WHI59772.1"/>
    </source>
</evidence>
<keyword evidence="2 3" id="KW-0808">Transferase</keyword>
<dbReference type="PANTHER" id="PTHR43293:SF1">
    <property type="entry name" value="ACETATE COA-TRANSFERASE YDIF"/>
    <property type="match status" value="1"/>
</dbReference>
<evidence type="ECO:0000313" key="7">
    <source>
        <dbReference type="Proteomes" id="UP001223261"/>
    </source>
</evidence>